<evidence type="ECO:0000313" key="3">
    <source>
        <dbReference type="Proteomes" id="UP000326396"/>
    </source>
</evidence>
<protein>
    <submittedName>
        <fullName evidence="2">Uncharacterized protein</fullName>
    </submittedName>
</protein>
<evidence type="ECO:0000313" key="2">
    <source>
        <dbReference type="EMBL" id="KAD3066356.1"/>
    </source>
</evidence>
<reference evidence="2 3" key="1">
    <citation type="submission" date="2019-05" db="EMBL/GenBank/DDBJ databases">
        <title>Mikania micrantha, genome provides insights into the molecular mechanism of rapid growth.</title>
        <authorList>
            <person name="Liu B."/>
        </authorList>
    </citation>
    <scope>NUCLEOTIDE SEQUENCE [LARGE SCALE GENOMIC DNA]</scope>
    <source>
        <strain evidence="2">NLD-2019</strain>
        <tissue evidence="2">Leaf</tissue>
    </source>
</reference>
<gene>
    <name evidence="2" type="ORF">E3N88_34236</name>
</gene>
<dbReference type="Proteomes" id="UP000326396">
    <property type="component" value="Linkage Group LG7"/>
</dbReference>
<feature type="compositionally biased region" description="Acidic residues" evidence="1">
    <location>
        <begin position="1"/>
        <end position="19"/>
    </location>
</feature>
<dbReference type="AlphaFoldDB" id="A0A5N6LYF5"/>
<feature type="compositionally biased region" description="Basic and acidic residues" evidence="1">
    <location>
        <begin position="21"/>
        <end position="30"/>
    </location>
</feature>
<proteinExistence type="predicted"/>
<name>A0A5N6LYF5_9ASTR</name>
<comment type="caution">
    <text evidence="2">The sequence shown here is derived from an EMBL/GenBank/DDBJ whole genome shotgun (WGS) entry which is preliminary data.</text>
</comment>
<feature type="region of interest" description="Disordered" evidence="1">
    <location>
        <begin position="1"/>
        <end position="38"/>
    </location>
</feature>
<accession>A0A5N6LYF5</accession>
<dbReference type="EMBL" id="SZYD01000017">
    <property type="protein sequence ID" value="KAD3066356.1"/>
    <property type="molecule type" value="Genomic_DNA"/>
</dbReference>
<evidence type="ECO:0000256" key="1">
    <source>
        <dbReference type="SAM" id="MobiDB-lite"/>
    </source>
</evidence>
<keyword evidence="3" id="KW-1185">Reference proteome</keyword>
<organism evidence="2 3">
    <name type="scientific">Mikania micrantha</name>
    <name type="common">bitter vine</name>
    <dbReference type="NCBI Taxonomy" id="192012"/>
    <lineage>
        <taxon>Eukaryota</taxon>
        <taxon>Viridiplantae</taxon>
        <taxon>Streptophyta</taxon>
        <taxon>Embryophyta</taxon>
        <taxon>Tracheophyta</taxon>
        <taxon>Spermatophyta</taxon>
        <taxon>Magnoliopsida</taxon>
        <taxon>eudicotyledons</taxon>
        <taxon>Gunneridae</taxon>
        <taxon>Pentapetalae</taxon>
        <taxon>asterids</taxon>
        <taxon>campanulids</taxon>
        <taxon>Asterales</taxon>
        <taxon>Asteraceae</taxon>
        <taxon>Asteroideae</taxon>
        <taxon>Heliantheae alliance</taxon>
        <taxon>Eupatorieae</taxon>
        <taxon>Mikania</taxon>
    </lineage>
</organism>
<sequence>MAEEDEEDVEDPDSSDCVETENSKSEETGGGHHGAVNGWIEGSRLGIFQDDSGEQGLKWGSYLALMKSS</sequence>